<evidence type="ECO:0000256" key="3">
    <source>
        <dbReference type="ARBA" id="ARBA00022792"/>
    </source>
</evidence>
<comment type="subunit">
    <text evidence="7">Component of the mitochondrial contact site and cristae organizing system (MICOS) complex.</text>
</comment>
<proteinExistence type="inferred from homology"/>
<keyword evidence="5 7" id="KW-0496">Mitochondrion</keyword>
<dbReference type="Pfam" id="PF09731">
    <property type="entry name" value="Mitofilin"/>
    <property type="match status" value="2"/>
</dbReference>
<protein>
    <recommendedName>
        <fullName evidence="7">MICOS complex subunit MIC60</fullName>
    </recommendedName>
    <alternativeName>
        <fullName evidence="7">Mitofilin</fullName>
    </alternativeName>
</protein>
<reference evidence="9 10" key="1">
    <citation type="submission" date="2018-11" db="EMBL/GenBank/DDBJ databases">
        <authorList>
            <consortium name="Pathogen Informatics"/>
        </authorList>
    </citation>
    <scope>NUCLEOTIDE SEQUENCE [LARGE SCALE GENOMIC DNA]</scope>
</reference>
<comment type="similarity">
    <text evidence="1 7">Belongs to the MICOS complex subunit Mic60 family.</text>
</comment>
<dbReference type="Proteomes" id="UP000274756">
    <property type="component" value="Unassembled WGS sequence"/>
</dbReference>
<evidence type="ECO:0000256" key="5">
    <source>
        <dbReference type="ARBA" id="ARBA00023128"/>
    </source>
</evidence>
<organism evidence="9 10">
    <name type="scientific">Dracunculus medinensis</name>
    <name type="common">Guinea worm</name>
    <dbReference type="NCBI Taxonomy" id="318479"/>
    <lineage>
        <taxon>Eukaryota</taxon>
        <taxon>Metazoa</taxon>
        <taxon>Ecdysozoa</taxon>
        <taxon>Nematoda</taxon>
        <taxon>Chromadorea</taxon>
        <taxon>Rhabditida</taxon>
        <taxon>Spirurina</taxon>
        <taxon>Dracunculoidea</taxon>
        <taxon>Dracunculidae</taxon>
        <taxon>Dracunculus</taxon>
    </lineage>
</organism>
<comment type="subcellular location">
    <subcellularLocation>
        <location evidence="7">Mitochondrion inner membrane</location>
        <topology evidence="7">Single-pass membrane protein</topology>
    </subcellularLocation>
</comment>
<evidence type="ECO:0000256" key="4">
    <source>
        <dbReference type="ARBA" id="ARBA00022989"/>
    </source>
</evidence>
<comment type="function">
    <text evidence="7">Component of the MICOS complex, a large protein complex of the mitochondrial inner membrane that plays crucial roles in the maintenance of crista junctions, inner membrane architecture, and formation of contact sites to the outer membrane.</text>
</comment>
<keyword evidence="8" id="KW-0175">Coiled coil</keyword>
<gene>
    <name evidence="9" type="ORF">DME_LOCUS5801</name>
</gene>
<evidence type="ECO:0000313" key="9">
    <source>
        <dbReference type="EMBL" id="VDN55828.1"/>
    </source>
</evidence>
<dbReference type="InterPro" id="IPR019133">
    <property type="entry name" value="MIC60"/>
</dbReference>
<dbReference type="GO" id="GO:0042407">
    <property type="term" value="P:cristae formation"/>
    <property type="evidence" value="ECO:0007669"/>
    <property type="project" value="TreeGrafter"/>
</dbReference>
<evidence type="ECO:0000256" key="2">
    <source>
        <dbReference type="ARBA" id="ARBA00022692"/>
    </source>
</evidence>
<feature type="coiled-coil region" evidence="8">
    <location>
        <begin position="273"/>
        <end position="300"/>
    </location>
</feature>
<dbReference type="STRING" id="318479.A0A3P7Q159"/>
<evidence type="ECO:0000256" key="6">
    <source>
        <dbReference type="ARBA" id="ARBA00023136"/>
    </source>
</evidence>
<accession>A0A3P7Q159</accession>
<dbReference type="PANTHER" id="PTHR15415">
    <property type="entry name" value="MITOFILIN"/>
    <property type="match status" value="1"/>
</dbReference>
<keyword evidence="2 7" id="KW-0812">Transmembrane</keyword>
<dbReference type="EMBL" id="UYYG01001153">
    <property type="protein sequence ID" value="VDN55828.1"/>
    <property type="molecule type" value="Genomic_DNA"/>
</dbReference>
<name>A0A3P7Q159_DRAME</name>
<keyword evidence="6" id="KW-0472">Membrane</keyword>
<dbReference type="PANTHER" id="PTHR15415:SF7">
    <property type="entry name" value="MICOS COMPLEX SUBUNIT MIC60"/>
    <property type="match status" value="1"/>
</dbReference>
<keyword evidence="10" id="KW-1185">Reference proteome</keyword>
<evidence type="ECO:0000256" key="7">
    <source>
        <dbReference type="RuleBase" id="RU363000"/>
    </source>
</evidence>
<evidence type="ECO:0000256" key="8">
    <source>
        <dbReference type="SAM" id="Coils"/>
    </source>
</evidence>
<evidence type="ECO:0000313" key="10">
    <source>
        <dbReference type="Proteomes" id="UP000274756"/>
    </source>
</evidence>
<keyword evidence="3 7" id="KW-0999">Mitochondrion inner membrane</keyword>
<keyword evidence="4" id="KW-1133">Transmembrane helix</keyword>
<dbReference type="GO" id="GO:0061617">
    <property type="term" value="C:MICOS complex"/>
    <property type="evidence" value="ECO:0007669"/>
    <property type="project" value="TreeGrafter"/>
</dbReference>
<dbReference type="OrthoDB" id="10261039at2759"/>
<dbReference type="AlphaFoldDB" id="A0A3P7Q159"/>
<evidence type="ECO:0000256" key="1">
    <source>
        <dbReference type="ARBA" id="ARBA00010877"/>
    </source>
</evidence>
<sequence length="649" mass="74621">MIGYALYNPSFQEDIKKYIPQSQQLFDKINQWIPAEREEKRGISFGEYFGNVSSGVKNWISNGKKTSEKEGNSFLKIPSLPPLANSKKVSADVEPVDIRKVPKEINVNESFQANERLNERLSRNKELEEKLKSALSAATNKVHKASDAKFRTLPDWNKVIDAASKIELINQTDKAEEFSARNYIDNVRKIVGDAKQSETTQNNPLLIYASETVHKLNQQLDELNSLISQMHNESMLLSQYKDLIKKSRHEFAKELKKILPHIDTHAKDSKLTEDELNALIAHAHLRVNELKRQLAEQQAKFYHPYNFSYMMLSFSNYLLNFFQVQEERNIAKAIEQQRNLDIQLAEDQLTRKIKEIAEESDLKIEKKVAEDRLAWETELEDRLRRAAAAHSEHLEQVVRTQRQLFDIEHNQKIQEALSQERDLHGRQINVAHGRLEGIEAALKSRTAADLETRRTKHIWIACQNLVDSVIYGRRGGIDAEARKKPLASELQVIKEVSDGDDFVSCLLEALSNECIYEGVYTEDDLKARFRKVYKLCRRVSKIDENGGGLVRYLWSYLQNAVSLDLPQNFSDMDLIDPATIDTSEILARTKYFMDKNDLASAIRIAQLLKGEPENIAKGWIRDVRKHLEARLIAELLVTHATITNIRAVY</sequence>